<dbReference type="PATRIC" id="fig|1434108.4.peg.2323"/>
<accession>A0A0E3QUK4</accession>
<dbReference type="InterPro" id="IPR020075">
    <property type="entry name" value="Uncharacterised_AF2234"/>
</dbReference>
<sequence length="154" mass="17683">MTSYKSCLSAHRRNVLSSRLPTVNEKDNWTKEKSEKRTFEIVQQTRKEYGKYFGICSSYHNLKACACKNCPSYSGGAGMFCSRGKRLEQGKKLGCLCETCELFRKFRLEGEYFCLNAEKPELSEEKPEFLLKNCRKVPESSGKTRFCVLGESKI</sequence>
<evidence type="ECO:0000313" key="2">
    <source>
        <dbReference type="Proteomes" id="UP000033033"/>
    </source>
</evidence>
<protein>
    <recommendedName>
        <fullName evidence="3">DUF2769 domain-containing protein</fullName>
    </recommendedName>
</protein>
<gene>
    <name evidence="1" type="ORF">MSBRM_1836</name>
</gene>
<name>A0A0E3QUK4_METBA</name>
<dbReference type="AlphaFoldDB" id="A0A0E3QUK4"/>
<evidence type="ECO:0000313" key="1">
    <source>
        <dbReference type="EMBL" id="AKB54834.1"/>
    </source>
</evidence>
<reference evidence="1 2" key="1">
    <citation type="submission" date="2014-07" db="EMBL/GenBank/DDBJ databases">
        <title>Methanogenic archaea and the global carbon cycle.</title>
        <authorList>
            <person name="Henriksen J.R."/>
            <person name="Luke J."/>
            <person name="Reinhart S."/>
            <person name="Benedict M.N."/>
            <person name="Youngblut N.D."/>
            <person name="Metcalf M.E."/>
            <person name="Whitaker R.J."/>
            <person name="Metcalf W.W."/>
        </authorList>
    </citation>
    <scope>NUCLEOTIDE SEQUENCE [LARGE SCALE GENOMIC DNA]</scope>
    <source>
        <strain evidence="1 2">MS</strain>
    </source>
</reference>
<proteinExistence type="predicted"/>
<dbReference type="RefSeq" id="WP_069575310.1">
    <property type="nucleotide sequence ID" value="NZ_CP009528.1"/>
</dbReference>
<dbReference type="HOGENOM" id="CLU_142039_0_0_2"/>
<dbReference type="Pfam" id="PF10967">
    <property type="entry name" value="DUF2769"/>
    <property type="match status" value="1"/>
</dbReference>
<organism evidence="1 2">
    <name type="scientific">Methanosarcina barkeri MS</name>
    <dbReference type="NCBI Taxonomy" id="1434108"/>
    <lineage>
        <taxon>Archaea</taxon>
        <taxon>Methanobacteriati</taxon>
        <taxon>Methanobacteriota</taxon>
        <taxon>Stenosarchaea group</taxon>
        <taxon>Methanomicrobia</taxon>
        <taxon>Methanosarcinales</taxon>
        <taxon>Methanosarcinaceae</taxon>
        <taxon>Methanosarcina</taxon>
    </lineage>
</organism>
<keyword evidence="2" id="KW-1185">Reference proteome</keyword>
<dbReference type="GeneID" id="31597613"/>
<dbReference type="Proteomes" id="UP000033033">
    <property type="component" value="Chromosome"/>
</dbReference>
<evidence type="ECO:0008006" key="3">
    <source>
        <dbReference type="Google" id="ProtNLM"/>
    </source>
</evidence>
<dbReference type="EMBL" id="CP009528">
    <property type="protein sequence ID" value="AKB54834.1"/>
    <property type="molecule type" value="Genomic_DNA"/>
</dbReference>
<dbReference type="KEGG" id="mby:MSBRM_1836"/>